<dbReference type="eggNOG" id="COG2755">
    <property type="taxonomic scope" value="Bacteria"/>
</dbReference>
<name>B4D1E5_9BACT</name>
<evidence type="ECO:0000313" key="2">
    <source>
        <dbReference type="EMBL" id="EDY19557.1"/>
    </source>
</evidence>
<comment type="caution">
    <text evidence="2">The sequence shown here is derived from an EMBL/GenBank/DDBJ whole genome shotgun (WGS) entry which is preliminary data.</text>
</comment>
<dbReference type="STRING" id="497964.CfE428DRAFT_2733"/>
<feature type="signal peptide" evidence="1">
    <location>
        <begin position="1"/>
        <end position="24"/>
    </location>
</feature>
<dbReference type="RefSeq" id="WP_006980058.1">
    <property type="nucleotide sequence ID" value="NZ_ABVL01000007.1"/>
</dbReference>
<feature type="chain" id="PRO_5002803043" description="SGNH hydrolase-type esterase domain-containing protein" evidence="1">
    <location>
        <begin position="25"/>
        <end position="427"/>
    </location>
</feature>
<proteinExistence type="predicted"/>
<sequence precursor="true">MLPRTFLLFVVACLALALPFPCPAEDAPIDPARGRELMQKSSRGETLTPDEQTYLDRVKQAIRERTAARTAPGAAPKPIEPNTADWSALIPLTDLTAPYKGEDGGLYGGGHNDPPESLRTAHLQESAKIHPLDATGAPTADGKIGLITIGFSNTSIESEDFKRTADADPQKSPQVVIVNGAIGGRSAVMWAWDGAEVLPAAEQQRLDQEMDVVQMPKGVRKSTGLARDTWPTLAKRIEAAGLTPAQVQAVWLKQVEANPRPFGEFPAHARALQADITAILQIARRHYPNLRVAYLSSRTFGGWSGRISGSPEPYAYESGFGTRWVVQSQLQGDPALNFDPARGEVKAPLILWGPYLWACGNTPRKLDGLTWTLSDVRADQLHPNDAGTKKTTALLLHFFKSNEGTRRWFLKPGETVEAAAHGTSGGR</sequence>
<protein>
    <recommendedName>
        <fullName evidence="4">SGNH hydrolase-type esterase domain-containing protein</fullName>
    </recommendedName>
</protein>
<accession>B4D1E5</accession>
<dbReference type="InParanoid" id="B4D1E5"/>
<evidence type="ECO:0000313" key="3">
    <source>
        <dbReference type="Proteomes" id="UP000005824"/>
    </source>
</evidence>
<evidence type="ECO:0000256" key="1">
    <source>
        <dbReference type="SAM" id="SignalP"/>
    </source>
</evidence>
<dbReference type="Proteomes" id="UP000005824">
    <property type="component" value="Unassembled WGS sequence"/>
</dbReference>
<reference evidence="2 3" key="1">
    <citation type="journal article" date="2011" name="J. Bacteriol.">
        <title>Genome sequence of Chthoniobacter flavus Ellin428, an aerobic heterotrophic soil bacterium.</title>
        <authorList>
            <person name="Kant R."/>
            <person name="van Passel M.W."/>
            <person name="Palva A."/>
            <person name="Lucas S."/>
            <person name="Lapidus A."/>
            <person name="Glavina Del Rio T."/>
            <person name="Dalin E."/>
            <person name="Tice H."/>
            <person name="Bruce D."/>
            <person name="Goodwin L."/>
            <person name="Pitluck S."/>
            <person name="Larimer F.W."/>
            <person name="Land M.L."/>
            <person name="Hauser L."/>
            <person name="Sangwan P."/>
            <person name="de Vos W.M."/>
            <person name="Janssen P.H."/>
            <person name="Smidt H."/>
        </authorList>
    </citation>
    <scope>NUCLEOTIDE SEQUENCE [LARGE SCALE GENOMIC DNA]</scope>
    <source>
        <strain evidence="2 3">Ellin428</strain>
    </source>
</reference>
<dbReference type="AlphaFoldDB" id="B4D1E5"/>
<organism evidence="2 3">
    <name type="scientific">Chthoniobacter flavus Ellin428</name>
    <dbReference type="NCBI Taxonomy" id="497964"/>
    <lineage>
        <taxon>Bacteria</taxon>
        <taxon>Pseudomonadati</taxon>
        <taxon>Verrucomicrobiota</taxon>
        <taxon>Spartobacteria</taxon>
        <taxon>Chthoniobacterales</taxon>
        <taxon>Chthoniobacteraceae</taxon>
        <taxon>Chthoniobacter</taxon>
    </lineage>
</organism>
<gene>
    <name evidence="2" type="ORF">CfE428DRAFT_2733</name>
</gene>
<dbReference type="EMBL" id="ABVL01000007">
    <property type="protein sequence ID" value="EDY19557.1"/>
    <property type="molecule type" value="Genomic_DNA"/>
</dbReference>
<evidence type="ECO:0008006" key="4">
    <source>
        <dbReference type="Google" id="ProtNLM"/>
    </source>
</evidence>
<keyword evidence="3" id="KW-1185">Reference proteome</keyword>
<keyword evidence="1" id="KW-0732">Signal</keyword>